<dbReference type="EMBL" id="CH954181">
    <property type="protein sequence ID" value="EDV48872.1"/>
    <property type="molecule type" value="Genomic_DNA"/>
</dbReference>
<dbReference type="PANTHER" id="PTHR23507:SF1">
    <property type="entry name" value="FI18259P1-RELATED"/>
    <property type="match status" value="1"/>
</dbReference>
<dbReference type="InterPro" id="IPR011701">
    <property type="entry name" value="MFS"/>
</dbReference>
<feature type="compositionally biased region" description="Low complexity" evidence="5">
    <location>
        <begin position="291"/>
        <end position="303"/>
    </location>
</feature>
<dbReference type="CDD" id="cd17386">
    <property type="entry name" value="MFS_SLC46"/>
    <property type="match status" value="1"/>
</dbReference>
<evidence type="ECO:0000313" key="8">
    <source>
        <dbReference type="Proteomes" id="UP000008711"/>
    </source>
</evidence>
<dbReference type="PhylomeDB" id="B3P0P6"/>
<keyword evidence="8" id="KW-1185">Reference proteome</keyword>
<evidence type="ECO:0000256" key="6">
    <source>
        <dbReference type="SAM" id="Phobius"/>
    </source>
</evidence>
<feature type="transmembrane region" description="Helical" evidence="6">
    <location>
        <begin position="36"/>
        <end position="55"/>
    </location>
</feature>
<evidence type="ECO:0000256" key="3">
    <source>
        <dbReference type="ARBA" id="ARBA00022989"/>
    </source>
</evidence>
<dbReference type="AlphaFoldDB" id="B3P0P6"/>
<dbReference type="Gene3D" id="1.20.1250.20">
    <property type="entry name" value="MFS general substrate transporter like domains"/>
    <property type="match status" value="1"/>
</dbReference>
<reference evidence="7 8" key="2">
    <citation type="journal article" date="2008" name="Bioinformatics">
        <title>Assembly reconciliation.</title>
        <authorList>
            <person name="Zimin A.V."/>
            <person name="Smith D.R."/>
            <person name="Sutton G."/>
            <person name="Yorke J.A."/>
        </authorList>
    </citation>
    <scope>NUCLEOTIDE SEQUENCE [LARGE SCALE GENOMIC DNA]</scope>
    <source>
        <strain evidence="7 8">TSC#14021-0224.01</strain>
    </source>
</reference>
<comment type="subcellular location">
    <subcellularLocation>
        <location evidence="1">Membrane</location>
        <topology evidence="1">Multi-pass membrane protein</topology>
    </subcellularLocation>
</comment>
<gene>
    <name evidence="7" type="primary">Dere\GG16848</name>
    <name evidence="7" type="ORF">Dere_GG16848</name>
</gene>
<dbReference type="GO" id="GO:0016020">
    <property type="term" value="C:membrane"/>
    <property type="evidence" value="ECO:0007669"/>
    <property type="project" value="UniProtKB-SubCell"/>
</dbReference>
<dbReference type="HOGENOM" id="CLU_028365_4_0_1"/>
<accession>B3P0P6</accession>
<feature type="transmembrane region" description="Helical" evidence="6">
    <location>
        <begin position="231"/>
        <end position="251"/>
    </location>
</feature>
<reference evidence="7 8" key="1">
    <citation type="journal article" date="2007" name="Nature">
        <title>Evolution of genes and genomes on the Drosophila phylogeny.</title>
        <authorList>
            <consortium name="Drosophila 12 Genomes Consortium"/>
            <person name="Clark A.G."/>
            <person name="Eisen M.B."/>
            <person name="Smith D.R."/>
            <person name="Bergman C.M."/>
            <person name="Oliver B."/>
            <person name="Markow T.A."/>
            <person name="Kaufman T.C."/>
            <person name="Kellis M."/>
            <person name="Gelbart W."/>
            <person name="Iyer V.N."/>
            <person name="Pollard D.A."/>
            <person name="Sackton T.B."/>
            <person name="Larracuente A.M."/>
            <person name="Singh N.D."/>
            <person name="Abad J.P."/>
            <person name="Abt D.N."/>
            <person name="Adryan B."/>
            <person name="Aguade M."/>
            <person name="Akashi H."/>
            <person name="Anderson W.W."/>
            <person name="Aquadro C.F."/>
            <person name="Ardell D.H."/>
            <person name="Arguello R."/>
            <person name="Artieri C.G."/>
            <person name="Barbash D.A."/>
            <person name="Barker D."/>
            <person name="Barsanti P."/>
            <person name="Batterham P."/>
            <person name="Batzoglou S."/>
            <person name="Begun D."/>
            <person name="Bhutkar A."/>
            <person name="Blanco E."/>
            <person name="Bosak S.A."/>
            <person name="Bradley R.K."/>
            <person name="Brand A.D."/>
            <person name="Brent M.R."/>
            <person name="Brooks A.N."/>
            <person name="Brown R.H."/>
            <person name="Butlin R.K."/>
            <person name="Caggese C."/>
            <person name="Calvi B.R."/>
            <person name="Bernardo de Carvalho A."/>
            <person name="Caspi A."/>
            <person name="Castrezana S."/>
            <person name="Celniker S.E."/>
            <person name="Chang J.L."/>
            <person name="Chapple C."/>
            <person name="Chatterji S."/>
            <person name="Chinwalla A."/>
            <person name="Civetta A."/>
            <person name="Clifton S.W."/>
            <person name="Comeron J.M."/>
            <person name="Costello J.C."/>
            <person name="Coyne J.A."/>
            <person name="Daub J."/>
            <person name="David R.G."/>
            <person name="Delcher A.L."/>
            <person name="Delehaunty K."/>
            <person name="Do C.B."/>
            <person name="Ebling H."/>
            <person name="Edwards K."/>
            <person name="Eickbush T."/>
            <person name="Evans J.D."/>
            <person name="Filipski A."/>
            <person name="Findeiss S."/>
            <person name="Freyhult E."/>
            <person name="Fulton L."/>
            <person name="Fulton R."/>
            <person name="Garcia A.C."/>
            <person name="Gardiner A."/>
            <person name="Garfield D.A."/>
            <person name="Garvin B.E."/>
            <person name="Gibson G."/>
            <person name="Gilbert D."/>
            <person name="Gnerre S."/>
            <person name="Godfrey J."/>
            <person name="Good R."/>
            <person name="Gotea V."/>
            <person name="Gravely B."/>
            <person name="Greenberg A.J."/>
            <person name="Griffiths-Jones S."/>
            <person name="Gross S."/>
            <person name="Guigo R."/>
            <person name="Gustafson E.A."/>
            <person name="Haerty W."/>
            <person name="Hahn M.W."/>
            <person name="Halligan D.L."/>
            <person name="Halpern A.L."/>
            <person name="Halter G.M."/>
            <person name="Han M.V."/>
            <person name="Heger A."/>
            <person name="Hillier L."/>
            <person name="Hinrichs A.S."/>
            <person name="Holmes I."/>
            <person name="Hoskins R.A."/>
            <person name="Hubisz M.J."/>
            <person name="Hultmark D."/>
            <person name="Huntley M.A."/>
            <person name="Jaffe D.B."/>
            <person name="Jagadeeshan S."/>
            <person name="Jeck W.R."/>
            <person name="Johnson J."/>
            <person name="Jones C.D."/>
            <person name="Jordan W.C."/>
            <person name="Karpen G.H."/>
            <person name="Kataoka E."/>
            <person name="Keightley P.D."/>
            <person name="Kheradpour P."/>
            <person name="Kirkness E.F."/>
            <person name="Koerich L.B."/>
            <person name="Kristiansen K."/>
            <person name="Kudrna D."/>
            <person name="Kulathinal R.J."/>
            <person name="Kumar S."/>
            <person name="Kwok R."/>
            <person name="Lander E."/>
            <person name="Langley C.H."/>
            <person name="Lapoint R."/>
            <person name="Lazzaro B.P."/>
            <person name="Lee S.J."/>
            <person name="Levesque L."/>
            <person name="Li R."/>
            <person name="Lin C.F."/>
            <person name="Lin M.F."/>
            <person name="Lindblad-Toh K."/>
            <person name="Llopart A."/>
            <person name="Long M."/>
            <person name="Low L."/>
            <person name="Lozovsky E."/>
            <person name="Lu J."/>
            <person name="Luo M."/>
            <person name="Machado C.A."/>
            <person name="Makalowski W."/>
            <person name="Marzo M."/>
            <person name="Matsuda M."/>
            <person name="Matzkin L."/>
            <person name="McAllister B."/>
            <person name="McBride C.S."/>
            <person name="McKernan B."/>
            <person name="McKernan K."/>
            <person name="Mendez-Lago M."/>
            <person name="Minx P."/>
            <person name="Mollenhauer M.U."/>
            <person name="Montooth K."/>
            <person name="Mount S.M."/>
            <person name="Mu X."/>
            <person name="Myers E."/>
            <person name="Negre B."/>
            <person name="Newfeld S."/>
            <person name="Nielsen R."/>
            <person name="Noor M.A."/>
            <person name="O'Grady P."/>
            <person name="Pachter L."/>
            <person name="Papaceit M."/>
            <person name="Parisi M.J."/>
            <person name="Parisi M."/>
            <person name="Parts L."/>
            <person name="Pedersen J.S."/>
            <person name="Pesole G."/>
            <person name="Phillippy A.M."/>
            <person name="Ponting C.P."/>
            <person name="Pop M."/>
            <person name="Porcelli D."/>
            <person name="Powell J.R."/>
            <person name="Prohaska S."/>
            <person name="Pruitt K."/>
            <person name="Puig M."/>
            <person name="Quesneville H."/>
            <person name="Ram K.R."/>
            <person name="Rand D."/>
            <person name="Rasmussen M.D."/>
            <person name="Reed L.K."/>
            <person name="Reenan R."/>
            <person name="Reily A."/>
            <person name="Remington K.A."/>
            <person name="Rieger T.T."/>
            <person name="Ritchie M.G."/>
            <person name="Robin C."/>
            <person name="Rogers Y.H."/>
            <person name="Rohde C."/>
            <person name="Rozas J."/>
            <person name="Rubenfield M.J."/>
            <person name="Ruiz A."/>
            <person name="Russo S."/>
            <person name="Salzberg S.L."/>
            <person name="Sanchez-Gracia A."/>
            <person name="Saranga D.J."/>
            <person name="Sato H."/>
            <person name="Schaeffer S.W."/>
            <person name="Schatz M.C."/>
            <person name="Schlenke T."/>
            <person name="Schwartz R."/>
            <person name="Segarra C."/>
            <person name="Singh R.S."/>
            <person name="Sirot L."/>
            <person name="Sirota M."/>
            <person name="Sisneros N.B."/>
            <person name="Smith C.D."/>
            <person name="Smith T.F."/>
            <person name="Spieth J."/>
            <person name="Stage D.E."/>
            <person name="Stark A."/>
            <person name="Stephan W."/>
            <person name="Strausberg R.L."/>
            <person name="Strempel S."/>
            <person name="Sturgill D."/>
            <person name="Sutton G."/>
            <person name="Sutton G.G."/>
            <person name="Tao W."/>
            <person name="Teichmann S."/>
            <person name="Tobari Y.N."/>
            <person name="Tomimura Y."/>
            <person name="Tsolas J.M."/>
            <person name="Valente V.L."/>
            <person name="Venter E."/>
            <person name="Venter J.C."/>
            <person name="Vicario S."/>
            <person name="Vieira F.G."/>
            <person name="Vilella A.J."/>
            <person name="Villasante A."/>
            <person name="Walenz B."/>
            <person name="Wang J."/>
            <person name="Wasserman M."/>
            <person name="Watts T."/>
            <person name="Wilson D."/>
            <person name="Wilson R.K."/>
            <person name="Wing R.A."/>
            <person name="Wolfner M.F."/>
            <person name="Wong A."/>
            <person name="Wong G.K."/>
            <person name="Wu C.I."/>
            <person name="Wu G."/>
            <person name="Yamamoto D."/>
            <person name="Yang H.P."/>
            <person name="Yang S.P."/>
            <person name="Yorke J.A."/>
            <person name="Yoshida K."/>
            <person name="Zdobnov E."/>
            <person name="Zhang P."/>
            <person name="Zhang Y."/>
            <person name="Zimin A.V."/>
            <person name="Baldwin J."/>
            <person name="Abdouelleil A."/>
            <person name="Abdulkadir J."/>
            <person name="Abebe A."/>
            <person name="Abera B."/>
            <person name="Abreu J."/>
            <person name="Acer S.C."/>
            <person name="Aftuck L."/>
            <person name="Alexander A."/>
            <person name="An P."/>
            <person name="Anderson E."/>
            <person name="Anderson S."/>
            <person name="Arachi H."/>
            <person name="Azer M."/>
            <person name="Bachantsang P."/>
            <person name="Barry A."/>
            <person name="Bayul T."/>
            <person name="Berlin A."/>
            <person name="Bessette D."/>
            <person name="Bloom T."/>
            <person name="Blye J."/>
            <person name="Boguslavskiy L."/>
            <person name="Bonnet C."/>
            <person name="Boukhgalter B."/>
            <person name="Bourzgui I."/>
            <person name="Brown A."/>
            <person name="Cahill P."/>
            <person name="Channer S."/>
            <person name="Cheshatsang Y."/>
            <person name="Chuda L."/>
            <person name="Citroen M."/>
            <person name="Collymore A."/>
            <person name="Cooke P."/>
            <person name="Costello M."/>
            <person name="D'Aco K."/>
            <person name="Daza R."/>
            <person name="De Haan G."/>
            <person name="DeGray S."/>
            <person name="DeMaso C."/>
            <person name="Dhargay N."/>
            <person name="Dooley K."/>
            <person name="Dooley E."/>
            <person name="Doricent M."/>
            <person name="Dorje P."/>
            <person name="Dorjee K."/>
            <person name="Dupes A."/>
            <person name="Elong R."/>
            <person name="Falk J."/>
            <person name="Farina A."/>
            <person name="Faro S."/>
            <person name="Ferguson D."/>
            <person name="Fisher S."/>
            <person name="Foley C.D."/>
            <person name="Franke A."/>
            <person name="Friedrich D."/>
            <person name="Gadbois L."/>
            <person name="Gearin G."/>
            <person name="Gearin C.R."/>
            <person name="Giannoukos G."/>
            <person name="Goode T."/>
            <person name="Graham J."/>
            <person name="Grandbois E."/>
            <person name="Grewal S."/>
            <person name="Gyaltsen K."/>
            <person name="Hafez N."/>
            <person name="Hagos B."/>
            <person name="Hall J."/>
            <person name="Henson C."/>
            <person name="Hollinger A."/>
            <person name="Honan T."/>
            <person name="Huard M.D."/>
            <person name="Hughes L."/>
            <person name="Hurhula B."/>
            <person name="Husby M.E."/>
            <person name="Kamat A."/>
            <person name="Kanga B."/>
            <person name="Kashin S."/>
            <person name="Khazanovich D."/>
            <person name="Kisner P."/>
            <person name="Lance K."/>
            <person name="Lara M."/>
            <person name="Lee W."/>
            <person name="Lennon N."/>
            <person name="Letendre F."/>
            <person name="LeVine R."/>
            <person name="Lipovsky A."/>
            <person name="Liu X."/>
            <person name="Liu J."/>
            <person name="Liu S."/>
            <person name="Lokyitsang T."/>
            <person name="Lokyitsang Y."/>
            <person name="Lubonja R."/>
            <person name="Lui A."/>
            <person name="MacDonald P."/>
            <person name="Magnisalis V."/>
            <person name="Maru K."/>
            <person name="Matthews C."/>
            <person name="McCusker W."/>
            <person name="McDonough S."/>
            <person name="Mehta T."/>
            <person name="Meldrim J."/>
            <person name="Meneus L."/>
            <person name="Mihai O."/>
            <person name="Mihalev A."/>
            <person name="Mihova T."/>
            <person name="Mittelman R."/>
            <person name="Mlenga V."/>
            <person name="Montmayeur A."/>
            <person name="Mulrain L."/>
            <person name="Navidi A."/>
            <person name="Naylor J."/>
            <person name="Negash T."/>
            <person name="Nguyen T."/>
            <person name="Nguyen N."/>
            <person name="Nicol R."/>
            <person name="Norbu C."/>
            <person name="Norbu N."/>
            <person name="Novod N."/>
            <person name="O'Neill B."/>
            <person name="Osman S."/>
            <person name="Markiewicz E."/>
            <person name="Oyono O.L."/>
            <person name="Patti C."/>
            <person name="Phunkhang P."/>
            <person name="Pierre F."/>
            <person name="Priest M."/>
            <person name="Raghuraman S."/>
            <person name="Rege F."/>
            <person name="Reyes R."/>
            <person name="Rise C."/>
            <person name="Rogov P."/>
            <person name="Ross K."/>
            <person name="Ryan E."/>
            <person name="Settipalli S."/>
            <person name="Shea T."/>
            <person name="Sherpa N."/>
            <person name="Shi L."/>
            <person name="Shih D."/>
            <person name="Sparrow T."/>
            <person name="Spaulding J."/>
            <person name="Stalker J."/>
            <person name="Stange-Thomann N."/>
            <person name="Stavropoulos S."/>
            <person name="Stone C."/>
            <person name="Strader C."/>
            <person name="Tesfaye S."/>
            <person name="Thomson T."/>
            <person name="Thoulutsang Y."/>
            <person name="Thoulutsang D."/>
            <person name="Topham K."/>
            <person name="Topping I."/>
            <person name="Tsamla T."/>
            <person name="Vassiliev H."/>
            <person name="Vo A."/>
            <person name="Wangchuk T."/>
            <person name="Wangdi T."/>
            <person name="Weiand M."/>
            <person name="Wilkinson J."/>
            <person name="Wilson A."/>
            <person name="Yadav S."/>
            <person name="Young G."/>
            <person name="Yu Q."/>
            <person name="Zembek L."/>
            <person name="Zhong D."/>
            <person name="Zimmer A."/>
            <person name="Zwirko Z."/>
            <person name="Jaffe D.B."/>
            <person name="Alvarez P."/>
            <person name="Brockman W."/>
            <person name="Butler J."/>
            <person name="Chin C."/>
            <person name="Gnerre S."/>
            <person name="Grabherr M."/>
            <person name="Kleber M."/>
            <person name="Mauceli E."/>
            <person name="MacCallum I."/>
        </authorList>
    </citation>
    <scope>NUCLEOTIDE SEQUENCE [LARGE SCALE GENOMIC DNA]</scope>
    <source>
        <strain evidence="7 8">TSC#14021-0224.01</strain>
    </source>
</reference>
<dbReference type="Proteomes" id="UP000008711">
    <property type="component" value="Unassembled WGS sequence"/>
</dbReference>
<evidence type="ECO:0000256" key="1">
    <source>
        <dbReference type="ARBA" id="ARBA00004141"/>
    </source>
</evidence>
<dbReference type="PANTHER" id="PTHR23507">
    <property type="entry name" value="ZGC:174356"/>
    <property type="match status" value="1"/>
</dbReference>
<feature type="transmembrane region" description="Helical" evidence="6">
    <location>
        <begin position="195"/>
        <end position="219"/>
    </location>
</feature>
<name>B3P0P6_DROER</name>
<dbReference type="eggNOG" id="KOG2816">
    <property type="taxonomic scope" value="Eukaryota"/>
</dbReference>
<feature type="transmembrane region" description="Helical" evidence="6">
    <location>
        <begin position="424"/>
        <end position="445"/>
    </location>
</feature>
<dbReference type="InterPro" id="IPR036259">
    <property type="entry name" value="MFS_trans_sf"/>
</dbReference>
<evidence type="ECO:0000256" key="5">
    <source>
        <dbReference type="SAM" id="MobiDB-lite"/>
    </source>
</evidence>
<feature type="transmembrane region" description="Helical" evidence="6">
    <location>
        <begin position="263"/>
        <end position="283"/>
    </location>
</feature>
<dbReference type="GO" id="GO:0022857">
    <property type="term" value="F:transmembrane transporter activity"/>
    <property type="evidence" value="ECO:0007669"/>
    <property type="project" value="InterPro"/>
</dbReference>
<feature type="transmembrane region" description="Helical" evidence="6">
    <location>
        <begin position="139"/>
        <end position="156"/>
    </location>
</feature>
<feature type="transmembrane region" description="Helical" evidence="6">
    <location>
        <begin position="386"/>
        <end position="404"/>
    </location>
</feature>
<dbReference type="SUPFAM" id="SSF103473">
    <property type="entry name" value="MFS general substrate transporter"/>
    <property type="match status" value="1"/>
</dbReference>
<organism evidence="7 8">
    <name type="scientific">Drosophila erecta</name>
    <name type="common">Fruit fly</name>
    <dbReference type="NCBI Taxonomy" id="7220"/>
    <lineage>
        <taxon>Eukaryota</taxon>
        <taxon>Metazoa</taxon>
        <taxon>Ecdysozoa</taxon>
        <taxon>Arthropoda</taxon>
        <taxon>Hexapoda</taxon>
        <taxon>Insecta</taxon>
        <taxon>Pterygota</taxon>
        <taxon>Neoptera</taxon>
        <taxon>Endopterygota</taxon>
        <taxon>Diptera</taxon>
        <taxon>Brachycera</taxon>
        <taxon>Muscomorpha</taxon>
        <taxon>Ephydroidea</taxon>
        <taxon>Drosophilidae</taxon>
        <taxon>Drosophila</taxon>
        <taxon>Sophophora</taxon>
    </lineage>
</organism>
<protein>
    <submittedName>
        <fullName evidence="7">GG16848</fullName>
    </submittedName>
</protein>
<dbReference type="OrthoDB" id="3026777at2759"/>
<evidence type="ECO:0000256" key="4">
    <source>
        <dbReference type="ARBA" id="ARBA00023136"/>
    </source>
</evidence>
<feature type="transmembrane region" description="Helical" evidence="6">
    <location>
        <begin position="168"/>
        <end position="189"/>
    </location>
</feature>
<dbReference type="Pfam" id="PF07690">
    <property type="entry name" value="MFS_1"/>
    <property type="match status" value="1"/>
</dbReference>
<proteinExistence type="predicted"/>
<dbReference type="KEGG" id="der:6552522"/>
<sequence>MAKPRSSPDATGNGNGAADAEPKLNYFQKLWRYRHYLVIEPFFFFYFMASVFNAVAMQNFPLDKACRVNLGYNKLVCDTMLDKSELGIECDDFDFENTTQGATPDLAGLVIGATGFNYTVCKAELEAQILAADVSGKRAPMAAIFPLIVLLFAGGWADRYNKRKPCMIMPIIGEALSFTCQIISSIFFESLPMEFGAYCEAIVPALFGGLTFCLMAIYSYITIATPEEDRVFRFGIFAMFVTGVPFIGQPISGLLFTTLGYTWSFASAIVFQLIAIFYIIFFIKEVKSTPTTTTTTTTNTTANEPPPLPTTLPPKQQGADNMAYETTNLEELQGNKNVNFQLTPHMEPKVEVVPPKRSLLKELFDPTLVLDCIRFPLVKRPNNGRMLLILLLCAYFLTVGPTSGENDYWYRFTLKKLAWNGNDFSIYLTLSSGAALVGTFIGTAILSKLLKVSDSMIGMLSALSIVCSRVLFAFASSTSSFYVAGVVDMFVSLRVIAIKTIGSSIVAGDELSKMYSIFGISEPIAQFIFPPIFSEIYKSTVDSFPGAIWLFGEIFYIPNVLVFVVCYFLLRRRKANEEKSVVEMEQNGANGANRANVVPDSEITSL</sequence>
<dbReference type="OMA" id="LIKRPNN"/>
<keyword evidence="2 6" id="KW-0812">Transmembrane</keyword>
<feature type="region of interest" description="Disordered" evidence="5">
    <location>
        <begin position="291"/>
        <end position="319"/>
    </location>
</feature>
<keyword evidence="4 6" id="KW-0472">Membrane</keyword>
<keyword evidence="3 6" id="KW-1133">Transmembrane helix</keyword>
<evidence type="ECO:0000256" key="2">
    <source>
        <dbReference type="ARBA" id="ARBA00022692"/>
    </source>
</evidence>
<evidence type="ECO:0000313" key="7">
    <source>
        <dbReference type="EMBL" id="EDV48872.1"/>
    </source>
</evidence>
<feature type="transmembrane region" description="Helical" evidence="6">
    <location>
        <begin position="546"/>
        <end position="570"/>
    </location>
</feature>